<dbReference type="GO" id="GO:0003824">
    <property type="term" value="F:catalytic activity"/>
    <property type="evidence" value="ECO:0007669"/>
    <property type="project" value="InterPro"/>
</dbReference>
<feature type="compositionally biased region" description="Polar residues" evidence="1">
    <location>
        <begin position="363"/>
        <end position="375"/>
    </location>
</feature>
<name>A0A9K3KXX5_9STRA</name>
<dbReference type="PANTHER" id="PTHR46192">
    <property type="entry name" value="BROAD-RANGE ACID PHOSPHATASE DET1"/>
    <property type="match status" value="1"/>
</dbReference>
<feature type="region of interest" description="Disordered" evidence="1">
    <location>
        <begin position="216"/>
        <end position="235"/>
    </location>
</feature>
<reference evidence="2" key="2">
    <citation type="submission" date="2021-04" db="EMBL/GenBank/DDBJ databases">
        <authorList>
            <person name="Podell S."/>
        </authorList>
    </citation>
    <scope>NUCLEOTIDE SEQUENCE</scope>
    <source>
        <strain evidence="2">Hildebrandi</strain>
    </source>
</reference>
<proteinExistence type="predicted"/>
<dbReference type="PROSITE" id="PS00175">
    <property type="entry name" value="PG_MUTASE"/>
    <property type="match status" value="1"/>
</dbReference>
<dbReference type="EMBL" id="JAGRRH010000017">
    <property type="protein sequence ID" value="KAG7351878.1"/>
    <property type="molecule type" value="Genomic_DNA"/>
</dbReference>
<evidence type="ECO:0000313" key="3">
    <source>
        <dbReference type="Proteomes" id="UP000693970"/>
    </source>
</evidence>
<dbReference type="AlphaFoldDB" id="A0A9K3KXX5"/>
<dbReference type="Proteomes" id="UP000693970">
    <property type="component" value="Unassembled WGS sequence"/>
</dbReference>
<dbReference type="OrthoDB" id="10261749at2759"/>
<dbReference type="InterPro" id="IPR013078">
    <property type="entry name" value="His_Pase_superF_clade-1"/>
</dbReference>
<feature type="compositionally biased region" description="Low complexity" evidence="1">
    <location>
        <begin position="325"/>
        <end position="337"/>
    </location>
</feature>
<dbReference type="SMART" id="SM00855">
    <property type="entry name" value="PGAM"/>
    <property type="match status" value="1"/>
</dbReference>
<keyword evidence="3" id="KW-1185">Reference proteome</keyword>
<evidence type="ECO:0000313" key="2">
    <source>
        <dbReference type="EMBL" id="KAG7351878.1"/>
    </source>
</evidence>
<protein>
    <submittedName>
        <fullName evidence="2">Histidine phosphatase superfamily branch 1 protein</fullName>
    </submittedName>
</protein>
<dbReference type="Pfam" id="PF00300">
    <property type="entry name" value="His_Phos_1"/>
    <property type="match status" value="2"/>
</dbReference>
<reference evidence="2" key="1">
    <citation type="journal article" date="2021" name="Sci. Rep.">
        <title>Diploid genomic architecture of Nitzschia inconspicua, an elite biomass production diatom.</title>
        <authorList>
            <person name="Oliver A."/>
            <person name="Podell S."/>
            <person name="Pinowska A."/>
            <person name="Traller J.C."/>
            <person name="Smith S.R."/>
            <person name="McClure R."/>
            <person name="Beliaev A."/>
            <person name="Bohutskyi P."/>
            <person name="Hill E.A."/>
            <person name="Rabines A."/>
            <person name="Zheng H."/>
            <person name="Allen L.Z."/>
            <person name="Kuo A."/>
            <person name="Grigoriev I.V."/>
            <person name="Allen A.E."/>
            <person name="Hazlebeck D."/>
            <person name="Allen E.E."/>
        </authorList>
    </citation>
    <scope>NUCLEOTIDE SEQUENCE</scope>
    <source>
        <strain evidence="2">Hildebrandi</strain>
    </source>
</reference>
<feature type="region of interest" description="Disordered" evidence="1">
    <location>
        <begin position="261"/>
        <end position="377"/>
    </location>
</feature>
<dbReference type="CDD" id="cd07067">
    <property type="entry name" value="HP_PGM_like"/>
    <property type="match status" value="1"/>
</dbReference>
<feature type="compositionally biased region" description="Low complexity" evidence="1">
    <location>
        <begin position="281"/>
        <end position="291"/>
    </location>
</feature>
<dbReference type="InterPro" id="IPR052765">
    <property type="entry name" value="PGM-Related"/>
</dbReference>
<comment type="caution">
    <text evidence="2">The sequence shown here is derived from an EMBL/GenBank/DDBJ whole genome shotgun (WGS) entry which is preliminary data.</text>
</comment>
<feature type="region of interest" description="Disordered" evidence="1">
    <location>
        <begin position="34"/>
        <end position="63"/>
    </location>
</feature>
<evidence type="ECO:0000256" key="1">
    <source>
        <dbReference type="SAM" id="MobiDB-lite"/>
    </source>
</evidence>
<sequence length="708" mass="80848">MVDSSSSQSVSSVTSSLAGVGLFLLTTALSQWIQSNKRSASDDDDDESTRHQEYSSPSPFDEETDFRLLYQSRRLADRMSYENLPQALSIHPTLSQENSQQQQRDAKLVQSQGPFLSDVDKHSPTPQGKIMTEWNVLQQQRKSAAAAMQQRQKASIANVSKDKQEWTLLTRKFSEMEAHPNALYDFHPKNRNWRHFEHYNEHDRRRREEKLLREQSKKLNNGAGEVKSTSRNNEKLLELNNIPQPDHMMPLNDTAAVHKTLSKSEERKPHFHYRRSASSDISGATAISDTTTSDDDDDVDDARSISSSSDSEEEHFVWTKHRRNSTSSRLSQLSQTLVQPKEWNTSNGVSATDTKDASAATTPQVAPSNKRNSIPSRPMQIARRFLSLDEGQKLATEKDTATRVGKTVNPLLRSSSLEFYSRRIRAEYNARIMPEKLVLIRHGQSMGNINEVLYSTTPDNAMPLTRLGWEQARNAGAILKDKILTSGESVHFIVSPYVRTVETFHGIVSAWCDPSTPEFASIANHDEKVKAWYGRLIQLGLTWNEDSRLREQDFGNYQNPEVIKKAKEERHRFGAFYYRFPHGESASDVFDRVSTFLDSLWRSFEMNKSRNYVLITHGIVLRVLLARYFRYTIDQFNTLANPRNCEMVILGHSGDGKLDLEGRCDLDVEKDLEGDDPHVTGYKFHKRLRILPKSAIRKVKIRISPDDD</sequence>
<organism evidence="2 3">
    <name type="scientific">Nitzschia inconspicua</name>
    <dbReference type="NCBI Taxonomy" id="303405"/>
    <lineage>
        <taxon>Eukaryota</taxon>
        <taxon>Sar</taxon>
        <taxon>Stramenopiles</taxon>
        <taxon>Ochrophyta</taxon>
        <taxon>Bacillariophyta</taxon>
        <taxon>Bacillariophyceae</taxon>
        <taxon>Bacillariophycidae</taxon>
        <taxon>Bacillariales</taxon>
        <taxon>Bacillariaceae</taxon>
        <taxon>Nitzschia</taxon>
    </lineage>
</organism>
<gene>
    <name evidence="2" type="ORF">IV203_007926</name>
</gene>
<dbReference type="InterPro" id="IPR001345">
    <property type="entry name" value="PG/BPGM_mutase_AS"/>
</dbReference>
<accession>A0A9K3KXX5</accession>